<name>A0A3E0DQL7_9GAMM</name>
<protein>
    <submittedName>
        <fullName evidence="9">Putative MFS family arabinose efflux permease</fullName>
    </submittedName>
</protein>
<dbReference type="EMBL" id="QUNG01000005">
    <property type="protein sequence ID" value="REG83802.1"/>
    <property type="molecule type" value="Genomic_DNA"/>
</dbReference>
<dbReference type="InterPro" id="IPR010290">
    <property type="entry name" value="TM_effector"/>
</dbReference>
<dbReference type="OrthoDB" id="9775268at2"/>
<evidence type="ECO:0000256" key="5">
    <source>
        <dbReference type="ARBA" id="ARBA00022989"/>
    </source>
</evidence>
<dbReference type="InterPro" id="IPR020846">
    <property type="entry name" value="MFS_dom"/>
</dbReference>
<feature type="transmembrane region" description="Helical" evidence="7">
    <location>
        <begin position="349"/>
        <end position="371"/>
    </location>
</feature>
<dbReference type="PANTHER" id="PTHR23513">
    <property type="entry name" value="INTEGRAL MEMBRANE EFFLUX PROTEIN-RELATED"/>
    <property type="match status" value="1"/>
</dbReference>
<feature type="transmembrane region" description="Helical" evidence="7">
    <location>
        <begin position="315"/>
        <end position="337"/>
    </location>
</feature>
<feature type="transmembrane region" description="Helical" evidence="7">
    <location>
        <begin position="229"/>
        <end position="248"/>
    </location>
</feature>
<dbReference type="Proteomes" id="UP000256542">
    <property type="component" value="Unassembled WGS sequence"/>
</dbReference>
<dbReference type="InterPro" id="IPR036259">
    <property type="entry name" value="MFS_trans_sf"/>
</dbReference>
<keyword evidence="3" id="KW-1003">Cell membrane</keyword>
<dbReference type="AlphaFoldDB" id="A0A3E0DQL7"/>
<evidence type="ECO:0000259" key="8">
    <source>
        <dbReference type="PROSITE" id="PS50850"/>
    </source>
</evidence>
<keyword evidence="10" id="KW-1185">Reference proteome</keyword>
<keyword evidence="2" id="KW-0813">Transport</keyword>
<evidence type="ECO:0000256" key="7">
    <source>
        <dbReference type="SAM" id="Phobius"/>
    </source>
</evidence>
<dbReference type="Pfam" id="PF05977">
    <property type="entry name" value="MFS_3"/>
    <property type="match status" value="1"/>
</dbReference>
<keyword evidence="6 7" id="KW-0472">Membrane</keyword>
<feature type="transmembrane region" description="Helical" evidence="7">
    <location>
        <begin position="173"/>
        <end position="192"/>
    </location>
</feature>
<evidence type="ECO:0000313" key="9">
    <source>
        <dbReference type="EMBL" id="REG83802.1"/>
    </source>
</evidence>
<dbReference type="PROSITE" id="PS50850">
    <property type="entry name" value="MFS"/>
    <property type="match status" value="1"/>
</dbReference>
<evidence type="ECO:0000313" key="10">
    <source>
        <dbReference type="Proteomes" id="UP000256542"/>
    </source>
</evidence>
<dbReference type="GO" id="GO:0005886">
    <property type="term" value="C:plasma membrane"/>
    <property type="evidence" value="ECO:0007669"/>
    <property type="project" value="UniProtKB-SubCell"/>
</dbReference>
<dbReference type="PANTHER" id="PTHR23513:SF11">
    <property type="entry name" value="STAPHYLOFERRIN A TRANSPORTER"/>
    <property type="match status" value="1"/>
</dbReference>
<keyword evidence="4 7" id="KW-0812">Transmembrane</keyword>
<accession>A0A3E0DQL7</accession>
<gene>
    <name evidence="9" type="ORF">DFP81_105168</name>
</gene>
<feature type="transmembrane region" description="Helical" evidence="7">
    <location>
        <begin position="260"/>
        <end position="282"/>
    </location>
</feature>
<feature type="transmembrane region" description="Helical" evidence="7">
    <location>
        <begin position="289"/>
        <end position="309"/>
    </location>
</feature>
<feature type="transmembrane region" description="Helical" evidence="7">
    <location>
        <begin position="80"/>
        <end position="99"/>
    </location>
</feature>
<reference evidence="9 10" key="1">
    <citation type="submission" date="2018-08" db="EMBL/GenBank/DDBJ databases">
        <title>Genomic Encyclopedia of Type Strains, Phase III (KMG-III): the genomes of soil and plant-associated and newly described type strains.</title>
        <authorList>
            <person name="Whitman W."/>
        </authorList>
    </citation>
    <scope>NUCLEOTIDE SEQUENCE [LARGE SCALE GENOMIC DNA]</scope>
    <source>
        <strain evidence="9 10">CECT 7375</strain>
    </source>
</reference>
<dbReference type="Gene3D" id="1.20.1250.20">
    <property type="entry name" value="MFS general substrate transporter like domains"/>
    <property type="match status" value="2"/>
</dbReference>
<evidence type="ECO:0000256" key="3">
    <source>
        <dbReference type="ARBA" id="ARBA00022475"/>
    </source>
</evidence>
<organism evidence="9 10">
    <name type="scientific">Marinomonas pollencensis</name>
    <dbReference type="NCBI Taxonomy" id="491954"/>
    <lineage>
        <taxon>Bacteria</taxon>
        <taxon>Pseudomonadati</taxon>
        <taxon>Pseudomonadota</taxon>
        <taxon>Gammaproteobacteria</taxon>
        <taxon>Oceanospirillales</taxon>
        <taxon>Oceanospirillaceae</taxon>
        <taxon>Marinomonas</taxon>
    </lineage>
</organism>
<evidence type="ECO:0000256" key="2">
    <source>
        <dbReference type="ARBA" id="ARBA00022448"/>
    </source>
</evidence>
<sequence length="412" mass="44291">MSKTFRSLANPNYRLWFSGAVPSNIGTWLQRTAQDWLVISELSDHNASAVGLVVFLQFAPQIILLPITGWTVDRVDRRKLLFITQLLMSVLALILGFLVLSDHVALWQVCACALGLGCVAAFDAPARHAFVADVVKESELTNAVSLNSLSFNTARLVGPAIAGLLLAWVGAGWVFLINAVSFIPLLIALHLLKARMPVRALDDSPENKKSTANFLDGFRYIARHPAMRVQVIMTFLICSLGMNFAVYLSSMTVHVFDGHAAQYGMLISIMAIGSVMGAMVTANRSKPTMLFLTLAASGFAVSSAVAALSPNFICFTIALVVLGLCLQMFMTSSNTLIQLSTDRRYRGRVMAVLLATGMGGTALGGPVVGAVSDLLGARWGIGIGSIFGLVAAALGFWFMRQQSTSKGRMSRP</sequence>
<feature type="domain" description="Major facilitator superfamily (MFS) profile" evidence="8">
    <location>
        <begin position="1"/>
        <end position="403"/>
    </location>
</feature>
<keyword evidence="5 7" id="KW-1133">Transmembrane helix</keyword>
<comment type="caution">
    <text evidence="9">The sequence shown here is derived from an EMBL/GenBank/DDBJ whole genome shotgun (WGS) entry which is preliminary data.</text>
</comment>
<feature type="transmembrane region" description="Helical" evidence="7">
    <location>
        <begin position="49"/>
        <end position="68"/>
    </location>
</feature>
<evidence type="ECO:0000256" key="6">
    <source>
        <dbReference type="ARBA" id="ARBA00023136"/>
    </source>
</evidence>
<proteinExistence type="predicted"/>
<dbReference type="RefSeq" id="WP_115897484.1">
    <property type="nucleotide sequence ID" value="NZ_QUNG01000005.1"/>
</dbReference>
<dbReference type="GO" id="GO:0022857">
    <property type="term" value="F:transmembrane transporter activity"/>
    <property type="evidence" value="ECO:0007669"/>
    <property type="project" value="InterPro"/>
</dbReference>
<feature type="transmembrane region" description="Helical" evidence="7">
    <location>
        <begin position="105"/>
        <end position="122"/>
    </location>
</feature>
<evidence type="ECO:0000256" key="4">
    <source>
        <dbReference type="ARBA" id="ARBA00022692"/>
    </source>
</evidence>
<comment type="subcellular location">
    <subcellularLocation>
        <location evidence="1">Cell membrane</location>
        <topology evidence="1">Multi-pass membrane protein</topology>
    </subcellularLocation>
</comment>
<dbReference type="SUPFAM" id="SSF103473">
    <property type="entry name" value="MFS general substrate transporter"/>
    <property type="match status" value="1"/>
</dbReference>
<dbReference type="CDD" id="cd06173">
    <property type="entry name" value="MFS_MefA_like"/>
    <property type="match status" value="1"/>
</dbReference>
<feature type="transmembrane region" description="Helical" evidence="7">
    <location>
        <begin position="377"/>
        <end position="399"/>
    </location>
</feature>
<evidence type="ECO:0000256" key="1">
    <source>
        <dbReference type="ARBA" id="ARBA00004651"/>
    </source>
</evidence>